<keyword evidence="5 6" id="KW-0456">Lyase</keyword>
<evidence type="ECO:0000256" key="6">
    <source>
        <dbReference type="HAMAP-Rule" id="MF_01965"/>
    </source>
</evidence>
<protein>
    <recommendedName>
        <fullName evidence="6">ADP-dependent (S)-NAD(P)H-hydrate dehydratase</fullName>
        <ecNumber evidence="6">4.2.1.136</ecNumber>
    </recommendedName>
    <alternativeName>
        <fullName evidence="6">ADP-dependent NAD(P)HX dehydratase</fullName>
    </alternativeName>
</protein>
<dbReference type="InterPro" id="IPR000631">
    <property type="entry name" value="CARKD"/>
</dbReference>
<dbReference type="NCBIfam" id="TIGR00196">
    <property type="entry name" value="yjeF_cterm"/>
    <property type="match status" value="1"/>
</dbReference>
<evidence type="ECO:0000259" key="7">
    <source>
        <dbReference type="PROSITE" id="PS51383"/>
    </source>
</evidence>
<dbReference type="InterPro" id="IPR017953">
    <property type="entry name" value="Carbohydrate_kinase_pred_CS"/>
</dbReference>
<feature type="domain" description="YjeF C-terminal" evidence="7">
    <location>
        <begin position="2"/>
        <end position="269"/>
    </location>
</feature>
<sequence length="271" mass="29433">MLETISSVSIPKRKDETHKGDYGKILLIGGNANLGGAIMLAARACVYSGSGLITVATHPTNHAALHSRCPEAMVIDINDTKMLTKMIENTDCILIGPGLGCDFKGNNAITFLLQNIQPHQTLIVDGDAITIFSKLKPDIPTCNVIFTPHQKEWERLSGIAIEEQTYERNREAADRIGATIVLKMHGTEIYFKDGDYKLPIGTPAMATGGMGDTLAGMITSFVGQFNDTKEAVTSATYTHSYIGEELSKKMYVVPPSHLISEIPYAMKALES</sequence>
<keyword evidence="3 6" id="KW-0521">NADP</keyword>
<proteinExistence type="inferred from homology"/>
<evidence type="ECO:0000256" key="5">
    <source>
        <dbReference type="ARBA" id="ARBA00023239"/>
    </source>
</evidence>
<gene>
    <name evidence="6" type="primary">nnrD</name>
    <name evidence="8" type="ORF">UF66_1580</name>
</gene>
<name>A0A0M2NZ27_STACC</name>
<dbReference type="Pfam" id="PF01256">
    <property type="entry name" value="Carb_kinase"/>
    <property type="match status" value="1"/>
</dbReference>
<keyword evidence="4 6" id="KW-0520">NAD</keyword>
<feature type="binding site" evidence="6">
    <location>
        <position position="212"/>
    </location>
    <ligand>
        <name>(6S)-NADPHX</name>
        <dbReference type="ChEBI" id="CHEBI:64076"/>
    </ligand>
</feature>
<evidence type="ECO:0000313" key="8">
    <source>
        <dbReference type="EMBL" id="KKI62938.1"/>
    </source>
</evidence>
<dbReference type="PROSITE" id="PS01050">
    <property type="entry name" value="YJEF_C_2"/>
    <property type="match status" value="1"/>
</dbReference>
<dbReference type="GO" id="GO:0110051">
    <property type="term" value="P:metabolite repair"/>
    <property type="evidence" value="ECO:0007669"/>
    <property type="project" value="TreeGrafter"/>
</dbReference>
<reference evidence="8 9" key="1">
    <citation type="submission" date="2015-03" db="EMBL/GenBank/DDBJ databases">
        <title>Genome Assembly of Staphylococcus cohnii subsp. cohnii strain G22B2.</title>
        <authorList>
            <person name="Nair G."/>
            <person name="Kaur G."/>
            <person name="Khatri I."/>
            <person name="Singh N.K."/>
            <person name="Sathyabama S."/>
            <person name="Maurya S.K."/>
            <person name="Subramanian S."/>
            <person name="Agrewala J.N."/>
            <person name="Mayilraj S."/>
        </authorList>
    </citation>
    <scope>NUCLEOTIDE SEQUENCE [LARGE SCALE GENOMIC DNA]</scope>
    <source>
        <strain evidence="8 9">G22B2</strain>
    </source>
</reference>
<dbReference type="EMBL" id="LAKJ01000026">
    <property type="protein sequence ID" value="KKI62938.1"/>
    <property type="molecule type" value="Genomic_DNA"/>
</dbReference>
<feature type="binding site" evidence="6">
    <location>
        <position position="37"/>
    </location>
    <ligand>
        <name>(6S)-NADPHX</name>
        <dbReference type="ChEBI" id="CHEBI:64076"/>
    </ligand>
</feature>
<evidence type="ECO:0000256" key="2">
    <source>
        <dbReference type="ARBA" id="ARBA00022840"/>
    </source>
</evidence>
<comment type="caution">
    <text evidence="8">The sequence shown here is derived from an EMBL/GenBank/DDBJ whole genome shotgun (WGS) entry which is preliminary data.</text>
</comment>
<dbReference type="GO" id="GO:0052856">
    <property type="term" value="F:NAD(P)HX epimerase activity"/>
    <property type="evidence" value="ECO:0007669"/>
    <property type="project" value="TreeGrafter"/>
</dbReference>
<dbReference type="EC" id="4.2.1.136" evidence="6"/>
<comment type="catalytic activity">
    <reaction evidence="6">
        <text>(6S)-NADPHX + ADP = AMP + phosphate + NADPH + H(+)</text>
        <dbReference type="Rhea" id="RHEA:32235"/>
        <dbReference type="ChEBI" id="CHEBI:15378"/>
        <dbReference type="ChEBI" id="CHEBI:43474"/>
        <dbReference type="ChEBI" id="CHEBI:57783"/>
        <dbReference type="ChEBI" id="CHEBI:64076"/>
        <dbReference type="ChEBI" id="CHEBI:456215"/>
        <dbReference type="ChEBI" id="CHEBI:456216"/>
        <dbReference type="EC" id="4.2.1.136"/>
    </reaction>
</comment>
<comment type="function">
    <text evidence="6">Catalyzes the dehydration of the S-form of NAD(P)HX at the expense of ADP, which is converted to AMP. Together with NAD(P)HX epimerase, which catalyzes the epimerization of the S- and R-forms, the enzyme allows the repair of both epimers of NAD(P)HX, a damaged form of NAD(P)H that is a result of enzymatic or heat-dependent hydration.</text>
</comment>
<evidence type="ECO:0000256" key="1">
    <source>
        <dbReference type="ARBA" id="ARBA00022741"/>
    </source>
</evidence>
<dbReference type="PANTHER" id="PTHR12592">
    <property type="entry name" value="ATP-DEPENDENT (S)-NAD(P)H-HYDRATE DEHYDRATASE FAMILY MEMBER"/>
    <property type="match status" value="1"/>
</dbReference>
<dbReference type="GO" id="GO:0005524">
    <property type="term" value="F:ATP binding"/>
    <property type="evidence" value="ECO:0007669"/>
    <property type="project" value="UniProtKB-KW"/>
</dbReference>
<evidence type="ECO:0000313" key="9">
    <source>
        <dbReference type="Proteomes" id="UP000034455"/>
    </source>
</evidence>
<dbReference type="RefSeq" id="WP_019468517.1">
    <property type="nucleotide sequence ID" value="NZ_JBLZHZ010000004.1"/>
</dbReference>
<dbReference type="GO" id="GO:0052855">
    <property type="term" value="F:ADP-dependent NAD(P)H-hydrate dehydratase activity"/>
    <property type="evidence" value="ECO:0007669"/>
    <property type="project" value="UniProtKB-UniRule"/>
</dbReference>
<organism evidence="8 9">
    <name type="scientific">Staphylococcus cohnii subsp. cohnii</name>
    <dbReference type="NCBI Taxonomy" id="74704"/>
    <lineage>
        <taxon>Bacteria</taxon>
        <taxon>Bacillati</taxon>
        <taxon>Bacillota</taxon>
        <taxon>Bacilli</taxon>
        <taxon>Bacillales</taxon>
        <taxon>Staphylococcaceae</taxon>
        <taxon>Staphylococcus</taxon>
        <taxon>Staphylococcus cohnii species complex</taxon>
    </lineage>
</organism>
<feature type="binding site" evidence="6">
    <location>
        <position position="211"/>
    </location>
    <ligand>
        <name>AMP</name>
        <dbReference type="ChEBI" id="CHEBI:456215"/>
    </ligand>
</feature>
<feature type="binding site" evidence="6">
    <location>
        <begin position="183"/>
        <end position="187"/>
    </location>
    <ligand>
        <name>AMP</name>
        <dbReference type="ChEBI" id="CHEBI:456215"/>
    </ligand>
</feature>
<dbReference type="InterPro" id="IPR029056">
    <property type="entry name" value="Ribokinase-like"/>
</dbReference>
<keyword evidence="2 6" id="KW-0067">ATP-binding</keyword>
<feature type="binding site" evidence="6">
    <location>
        <position position="149"/>
    </location>
    <ligand>
        <name>(6S)-NADPHX</name>
        <dbReference type="ChEBI" id="CHEBI:64076"/>
    </ligand>
</feature>
<comment type="similarity">
    <text evidence="6">Belongs to the NnrD/CARKD family.</text>
</comment>
<dbReference type="Gene3D" id="3.40.1190.20">
    <property type="match status" value="1"/>
</dbReference>
<accession>A0A0M2NZ27</accession>
<comment type="cofactor">
    <cofactor evidence="6">
        <name>Mg(2+)</name>
        <dbReference type="ChEBI" id="CHEBI:18420"/>
    </cofactor>
</comment>
<dbReference type="AlphaFoldDB" id="A0A0M2NZ27"/>
<dbReference type="GO" id="GO:0046496">
    <property type="term" value="P:nicotinamide nucleotide metabolic process"/>
    <property type="evidence" value="ECO:0007669"/>
    <property type="project" value="UniProtKB-UniRule"/>
</dbReference>
<dbReference type="PATRIC" id="fig|74704.6.peg.1621"/>
<dbReference type="PANTHER" id="PTHR12592:SF0">
    <property type="entry name" value="ATP-DEPENDENT (S)-NAD(P)H-HYDRATE DEHYDRATASE"/>
    <property type="match status" value="1"/>
</dbReference>
<comment type="catalytic activity">
    <reaction evidence="6">
        <text>(6S)-NADHX + ADP = AMP + phosphate + NADH + H(+)</text>
        <dbReference type="Rhea" id="RHEA:32223"/>
        <dbReference type="ChEBI" id="CHEBI:15378"/>
        <dbReference type="ChEBI" id="CHEBI:43474"/>
        <dbReference type="ChEBI" id="CHEBI:57945"/>
        <dbReference type="ChEBI" id="CHEBI:64074"/>
        <dbReference type="ChEBI" id="CHEBI:456215"/>
        <dbReference type="ChEBI" id="CHEBI:456216"/>
        <dbReference type="EC" id="4.2.1.136"/>
    </reaction>
</comment>
<keyword evidence="1 6" id="KW-0547">Nucleotide-binding</keyword>
<evidence type="ECO:0000256" key="3">
    <source>
        <dbReference type="ARBA" id="ARBA00022857"/>
    </source>
</evidence>
<dbReference type="PROSITE" id="PS51383">
    <property type="entry name" value="YJEF_C_3"/>
    <property type="match status" value="1"/>
</dbReference>
<dbReference type="Proteomes" id="UP000034455">
    <property type="component" value="Unassembled WGS sequence"/>
</dbReference>
<dbReference type="HAMAP" id="MF_01965">
    <property type="entry name" value="NADHX_dehydratase"/>
    <property type="match status" value="1"/>
</dbReference>
<evidence type="ECO:0000256" key="4">
    <source>
        <dbReference type="ARBA" id="ARBA00023027"/>
    </source>
</evidence>
<dbReference type="CDD" id="cd01171">
    <property type="entry name" value="YXKO-related"/>
    <property type="match status" value="1"/>
</dbReference>
<feature type="binding site" evidence="6">
    <location>
        <position position="98"/>
    </location>
    <ligand>
        <name>(6S)-NADPHX</name>
        <dbReference type="ChEBI" id="CHEBI:64076"/>
    </ligand>
</feature>
<dbReference type="SUPFAM" id="SSF53613">
    <property type="entry name" value="Ribokinase-like"/>
    <property type="match status" value="1"/>
</dbReference>
<comment type="subunit">
    <text evidence="6">Homotetramer.</text>
</comment>